<comment type="caution">
    <text evidence="2">The sequence shown here is derived from an EMBL/GenBank/DDBJ whole genome shotgun (WGS) entry which is preliminary data.</text>
</comment>
<evidence type="ECO:0000256" key="1">
    <source>
        <dbReference type="SAM" id="Phobius"/>
    </source>
</evidence>
<protein>
    <submittedName>
        <fullName evidence="2">Uncharacterized protein</fullName>
    </submittedName>
</protein>
<dbReference type="Proteomes" id="UP000006327">
    <property type="component" value="Unassembled WGS sequence"/>
</dbReference>
<dbReference type="STRING" id="493475.GARC_2888"/>
<keyword evidence="3" id="KW-1185">Reference proteome</keyword>
<dbReference type="AlphaFoldDB" id="K6Y7E9"/>
<reference evidence="2 3" key="1">
    <citation type="journal article" date="2017" name="Antonie Van Leeuwenhoek">
        <title>Rhizobium rhizosphaerae sp. nov., a novel species isolated from rice rhizosphere.</title>
        <authorList>
            <person name="Zhao J.J."/>
            <person name="Zhang J."/>
            <person name="Zhang R.J."/>
            <person name="Zhang C.W."/>
            <person name="Yin H.Q."/>
            <person name="Zhang X.X."/>
        </authorList>
    </citation>
    <scope>NUCLEOTIDE SEQUENCE [LARGE SCALE GENOMIC DNA]</scope>
    <source>
        <strain evidence="2 3">BSs20135</strain>
    </source>
</reference>
<proteinExistence type="predicted"/>
<gene>
    <name evidence="2" type="ORF">GARC_2888</name>
</gene>
<accession>K6Y7E9</accession>
<keyword evidence="1" id="KW-0812">Transmembrane</keyword>
<feature type="transmembrane region" description="Helical" evidence="1">
    <location>
        <begin position="17"/>
        <end position="36"/>
    </location>
</feature>
<keyword evidence="1" id="KW-1133">Transmembrane helix</keyword>
<organism evidence="2 3">
    <name type="scientific">Paraglaciecola arctica BSs20135</name>
    <dbReference type="NCBI Taxonomy" id="493475"/>
    <lineage>
        <taxon>Bacteria</taxon>
        <taxon>Pseudomonadati</taxon>
        <taxon>Pseudomonadota</taxon>
        <taxon>Gammaproteobacteria</taxon>
        <taxon>Alteromonadales</taxon>
        <taxon>Alteromonadaceae</taxon>
        <taxon>Paraglaciecola</taxon>
    </lineage>
</organism>
<evidence type="ECO:0000313" key="2">
    <source>
        <dbReference type="EMBL" id="GAC19851.1"/>
    </source>
</evidence>
<name>K6Y7E9_9ALTE</name>
<dbReference type="EMBL" id="BAEO01000041">
    <property type="protein sequence ID" value="GAC19851.1"/>
    <property type="molecule type" value="Genomic_DNA"/>
</dbReference>
<sequence length="37" mass="4448">MRNIINIMHNIMNFKEYLFCLIFKPLLLLLLVIVLLS</sequence>
<evidence type="ECO:0000313" key="3">
    <source>
        <dbReference type="Proteomes" id="UP000006327"/>
    </source>
</evidence>
<keyword evidence="1" id="KW-0472">Membrane</keyword>